<accession>A0A166AUJ5</accession>
<dbReference type="OrthoDB" id="3039231at2759"/>
<dbReference type="Proteomes" id="UP000076532">
    <property type="component" value="Unassembled WGS sequence"/>
</dbReference>
<evidence type="ECO:0008006" key="4">
    <source>
        <dbReference type="Google" id="ProtNLM"/>
    </source>
</evidence>
<gene>
    <name evidence="2" type="ORF">FIBSPDRAFT_171883</name>
</gene>
<organism evidence="2 3">
    <name type="scientific">Athelia psychrophila</name>
    <dbReference type="NCBI Taxonomy" id="1759441"/>
    <lineage>
        <taxon>Eukaryota</taxon>
        <taxon>Fungi</taxon>
        <taxon>Dikarya</taxon>
        <taxon>Basidiomycota</taxon>
        <taxon>Agaricomycotina</taxon>
        <taxon>Agaricomycetes</taxon>
        <taxon>Agaricomycetidae</taxon>
        <taxon>Atheliales</taxon>
        <taxon>Atheliaceae</taxon>
        <taxon>Athelia</taxon>
    </lineage>
</organism>
<keyword evidence="3" id="KW-1185">Reference proteome</keyword>
<evidence type="ECO:0000256" key="1">
    <source>
        <dbReference type="SAM" id="MobiDB-lite"/>
    </source>
</evidence>
<dbReference type="EMBL" id="KV417654">
    <property type="protein sequence ID" value="KZP11972.1"/>
    <property type="molecule type" value="Genomic_DNA"/>
</dbReference>
<proteinExistence type="predicted"/>
<reference evidence="2 3" key="1">
    <citation type="journal article" date="2016" name="Mol. Biol. Evol.">
        <title>Comparative Genomics of Early-Diverging Mushroom-Forming Fungi Provides Insights into the Origins of Lignocellulose Decay Capabilities.</title>
        <authorList>
            <person name="Nagy L.G."/>
            <person name="Riley R."/>
            <person name="Tritt A."/>
            <person name="Adam C."/>
            <person name="Daum C."/>
            <person name="Floudas D."/>
            <person name="Sun H."/>
            <person name="Yadav J.S."/>
            <person name="Pangilinan J."/>
            <person name="Larsson K.H."/>
            <person name="Matsuura K."/>
            <person name="Barry K."/>
            <person name="Labutti K."/>
            <person name="Kuo R."/>
            <person name="Ohm R.A."/>
            <person name="Bhattacharya S.S."/>
            <person name="Shirouzu T."/>
            <person name="Yoshinaga Y."/>
            <person name="Martin F.M."/>
            <person name="Grigoriev I.V."/>
            <person name="Hibbett D.S."/>
        </authorList>
    </citation>
    <scope>NUCLEOTIDE SEQUENCE [LARGE SCALE GENOMIC DNA]</scope>
    <source>
        <strain evidence="2 3">CBS 109695</strain>
    </source>
</reference>
<protein>
    <recommendedName>
        <fullName evidence="4">Zinc-ribbon domain-containing protein</fullName>
    </recommendedName>
</protein>
<sequence length="152" mass="16178">MVFCSSCGAQGEGRFCAQCGSPLATQARGNSQSSSTDSPATGSTSGSRPPPQTQGSSGAVPSRPAQPPQPQESYTALVGSQGQLMPAFHHIASEIFIKLDQTYEPKGSRGLEPNKLTQFKKLAGRTISPYFESHVLPAYCKHESCRQNVFTL</sequence>
<dbReference type="AlphaFoldDB" id="A0A166AUJ5"/>
<feature type="compositionally biased region" description="Polar residues" evidence="1">
    <location>
        <begin position="24"/>
        <end position="59"/>
    </location>
</feature>
<name>A0A166AUJ5_9AGAM</name>
<evidence type="ECO:0000313" key="3">
    <source>
        <dbReference type="Proteomes" id="UP000076532"/>
    </source>
</evidence>
<feature type="region of interest" description="Disordered" evidence="1">
    <location>
        <begin position="24"/>
        <end position="73"/>
    </location>
</feature>
<evidence type="ECO:0000313" key="2">
    <source>
        <dbReference type="EMBL" id="KZP11972.1"/>
    </source>
</evidence>